<sequence length="133" mass="15475">MTTRLYGGVKGYWRRRRYERLGGGESGQNGRRRWFWRIRLTSKLKLKLKRKLKLRYSPKKLLTGIRDCYVNLMMRMASSPMLAGGGFGEGVVKFGTRPAKEYDDKLIVEIYKTLAMRQAQLVPIDGSEIADRR</sequence>
<evidence type="ECO:0000313" key="1">
    <source>
        <dbReference type="EMBL" id="KAK9055850.1"/>
    </source>
</evidence>
<dbReference type="AlphaFoldDB" id="A0AAP0CKS6"/>
<protein>
    <submittedName>
        <fullName evidence="1">Uncharacterized protein</fullName>
    </submittedName>
</protein>
<organism evidence="1 2">
    <name type="scientific">Deinandra increscens subsp. villosa</name>
    <dbReference type="NCBI Taxonomy" id="3103831"/>
    <lineage>
        <taxon>Eukaryota</taxon>
        <taxon>Viridiplantae</taxon>
        <taxon>Streptophyta</taxon>
        <taxon>Embryophyta</taxon>
        <taxon>Tracheophyta</taxon>
        <taxon>Spermatophyta</taxon>
        <taxon>Magnoliopsida</taxon>
        <taxon>eudicotyledons</taxon>
        <taxon>Gunneridae</taxon>
        <taxon>Pentapetalae</taxon>
        <taxon>asterids</taxon>
        <taxon>campanulids</taxon>
        <taxon>Asterales</taxon>
        <taxon>Asteraceae</taxon>
        <taxon>Asteroideae</taxon>
        <taxon>Heliantheae alliance</taxon>
        <taxon>Madieae</taxon>
        <taxon>Madiinae</taxon>
        <taxon>Deinandra</taxon>
    </lineage>
</organism>
<dbReference type="Proteomes" id="UP001408789">
    <property type="component" value="Unassembled WGS sequence"/>
</dbReference>
<dbReference type="EMBL" id="JBCNJP010000025">
    <property type="protein sequence ID" value="KAK9055850.1"/>
    <property type="molecule type" value="Genomic_DNA"/>
</dbReference>
<keyword evidence="2" id="KW-1185">Reference proteome</keyword>
<name>A0AAP0CKS6_9ASTR</name>
<evidence type="ECO:0000313" key="2">
    <source>
        <dbReference type="Proteomes" id="UP001408789"/>
    </source>
</evidence>
<dbReference type="PANTHER" id="PTHR33702">
    <property type="entry name" value="BNAA09G40010D PROTEIN"/>
    <property type="match status" value="1"/>
</dbReference>
<comment type="caution">
    <text evidence="1">The sequence shown here is derived from an EMBL/GenBank/DDBJ whole genome shotgun (WGS) entry which is preliminary data.</text>
</comment>
<gene>
    <name evidence="1" type="ORF">SSX86_026937</name>
</gene>
<accession>A0AAP0CKS6</accession>
<proteinExistence type="predicted"/>
<dbReference type="PANTHER" id="PTHR33702:SF5">
    <property type="entry name" value="OS01G0308600 PROTEIN"/>
    <property type="match status" value="1"/>
</dbReference>
<reference evidence="1 2" key="1">
    <citation type="submission" date="2024-04" db="EMBL/GenBank/DDBJ databases">
        <title>The reference genome of an endangered Asteraceae, Deinandra increscens subsp. villosa, native to the Central Coast of California.</title>
        <authorList>
            <person name="Guilliams M."/>
            <person name="Hasenstab-Lehman K."/>
            <person name="Meyer R."/>
            <person name="Mcevoy S."/>
        </authorList>
    </citation>
    <scope>NUCLEOTIDE SEQUENCE [LARGE SCALE GENOMIC DNA]</scope>
    <source>
        <tissue evidence="1">Leaf</tissue>
    </source>
</reference>